<dbReference type="EMBL" id="JACHNH010000001">
    <property type="protein sequence ID" value="MBB4762661.1"/>
    <property type="molecule type" value="Genomic_DNA"/>
</dbReference>
<keyword evidence="3" id="KW-1185">Reference proteome</keyword>
<sequence length="91" mass="9891">MAADAYSGAFGTGESRSVSMIGSFDMDYQVTAVDGTSGKAVVSFHVQNVMDQKSLLRNPLADRKSAKRNGPKTGRTSPITMHVYWTEVIDF</sequence>
<feature type="region of interest" description="Disordered" evidence="1">
    <location>
        <begin position="57"/>
        <end position="77"/>
    </location>
</feature>
<dbReference type="AlphaFoldDB" id="A0A7W7HXN4"/>
<gene>
    <name evidence="2" type="ORF">BJ971_003217</name>
</gene>
<evidence type="ECO:0000256" key="1">
    <source>
        <dbReference type="SAM" id="MobiDB-lite"/>
    </source>
</evidence>
<reference evidence="2 3" key="1">
    <citation type="submission" date="2020-08" db="EMBL/GenBank/DDBJ databases">
        <title>Sequencing the genomes of 1000 actinobacteria strains.</title>
        <authorList>
            <person name="Klenk H.-P."/>
        </authorList>
    </citation>
    <scope>NUCLEOTIDE SEQUENCE [LARGE SCALE GENOMIC DNA]</scope>
    <source>
        <strain evidence="2 3">DSM 43149</strain>
    </source>
</reference>
<evidence type="ECO:0000313" key="3">
    <source>
        <dbReference type="Proteomes" id="UP000578112"/>
    </source>
</evidence>
<protein>
    <submittedName>
        <fullName evidence="2">Uncharacterized protein</fullName>
    </submittedName>
</protein>
<accession>A0A7W7HXN4</accession>
<proteinExistence type="predicted"/>
<organism evidence="2 3">
    <name type="scientific">Actinoplanes digitatis</name>
    <dbReference type="NCBI Taxonomy" id="1868"/>
    <lineage>
        <taxon>Bacteria</taxon>
        <taxon>Bacillati</taxon>
        <taxon>Actinomycetota</taxon>
        <taxon>Actinomycetes</taxon>
        <taxon>Micromonosporales</taxon>
        <taxon>Micromonosporaceae</taxon>
        <taxon>Actinoplanes</taxon>
    </lineage>
</organism>
<comment type="caution">
    <text evidence="2">The sequence shown here is derived from an EMBL/GenBank/DDBJ whole genome shotgun (WGS) entry which is preliminary data.</text>
</comment>
<name>A0A7W7HXN4_9ACTN</name>
<evidence type="ECO:0000313" key="2">
    <source>
        <dbReference type="EMBL" id="MBB4762661.1"/>
    </source>
</evidence>
<dbReference type="Proteomes" id="UP000578112">
    <property type="component" value="Unassembled WGS sequence"/>
</dbReference>
<dbReference type="RefSeq" id="WP_184993910.1">
    <property type="nucleotide sequence ID" value="NZ_BOMK01000009.1"/>
</dbReference>